<reference evidence="2 3" key="1">
    <citation type="journal article" date="2016" name="Int. J. Syst. Evol. Microbiol.">
        <title>Nocardioides albidus sp. nov., an actinobacterium isolated from garden soil.</title>
        <authorList>
            <person name="Singh H."/>
            <person name="Du J."/>
            <person name="Trinh H."/>
            <person name="Won K."/>
            <person name="Yang J.E."/>
            <person name="Yin C."/>
            <person name="Kook M."/>
            <person name="Yi T.H."/>
        </authorList>
    </citation>
    <scope>NUCLEOTIDE SEQUENCE [LARGE SCALE GENOMIC DNA]</scope>
    <source>
        <strain evidence="2 3">CCTCC AB 2015297</strain>
    </source>
</reference>
<evidence type="ECO:0000313" key="2">
    <source>
        <dbReference type="EMBL" id="TNM37341.1"/>
    </source>
</evidence>
<organism evidence="2 3">
    <name type="scientific">Nocardioides albidus</name>
    <dbReference type="NCBI Taxonomy" id="1517589"/>
    <lineage>
        <taxon>Bacteria</taxon>
        <taxon>Bacillati</taxon>
        <taxon>Actinomycetota</taxon>
        <taxon>Actinomycetes</taxon>
        <taxon>Propionibacteriales</taxon>
        <taxon>Nocardioidaceae</taxon>
        <taxon>Nocardioides</taxon>
    </lineage>
</organism>
<gene>
    <name evidence="2" type="ORF">FHP29_15985</name>
</gene>
<keyword evidence="1" id="KW-0812">Transmembrane</keyword>
<dbReference type="RefSeq" id="WP_139623882.1">
    <property type="nucleotide sequence ID" value="NZ_VDMP01000026.1"/>
</dbReference>
<dbReference type="EMBL" id="VDMP01000026">
    <property type="protein sequence ID" value="TNM37341.1"/>
    <property type="molecule type" value="Genomic_DNA"/>
</dbReference>
<evidence type="ECO:0000256" key="1">
    <source>
        <dbReference type="SAM" id="Phobius"/>
    </source>
</evidence>
<proteinExistence type="predicted"/>
<feature type="transmembrane region" description="Helical" evidence="1">
    <location>
        <begin position="28"/>
        <end position="47"/>
    </location>
</feature>
<sequence length="65" mass="6788">MLDKSIATILVGIAAVMTSFPLDGLGRGLGQGAGVALILIGVATLSARLRKRGDRGLWLPSRDDR</sequence>
<protein>
    <submittedName>
        <fullName evidence="2">Uncharacterized protein</fullName>
    </submittedName>
</protein>
<comment type="caution">
    <text evidence="2">The sequence shown here is derived from an EMBL/GenBank/DDBJ whole genome shotgun (WGS) entry which is preliminary data.</text>
</comment>
<name>A0A5C4VNF3_9ACTN</name>
<keyword evidence="1" id="KW-0472">Membrane</keyword>
<keyword evidence="1" id="KW-1133">Transmembrane helix</keyword>
<feature type="transmembrane region" description="Helical" evidence="1">
    <location>
        <begin position="5"/>
        <end position="22"/>
    </location>
</feature>
<keyword evidence="3" id="KW-1185">Reference proteome</keyword>
<accession>A0A5C4VNF3</accession>
<dbReference type="AlphaFoldDB" id="A0A5C4VNF3"/>
<dbReference type="Proteomes" id="UP000313231">
    <property type="component" value="Unassembled WGS sequence"/>
</dbReference>
<evidence type="ECO:0000313" key="3">
    <source>
        <dbReference type="Proteomes" id="UP000313231"/>
    </source>
</evidence>